<dbReference type="InterPro" id="IPR005238">
    <property type="entry name" value="ComB-like"/>
</dbReference>
<evidence type="ECO:0000313" key="9">
    <source>
        <dbReference type="Proteomes" id="UP000198964"/>
    </source>
</evidence>
<dbReference type="SUPFAM" id="SSF142823">
    <property type="entry name" value="ComB-like"/>
    <property type="match status" value="1"/>
</dbReference>
<reference evidence="8 9" key="1">
    <citation type="submission" date="2016-10" db="EMBL/GenBank/DDBJ databases">
        <authorList>
            <person name="de Groot N.N."/>
        </authorList>
    </citation>
    <scope>NUCLEOTIDE SEQUENCE [LARGE SCALE GENOMIC DNA]</scope>
    <source>
        <strain evidence="8 9">CGMCC 1.9156</strain>
    </source>
</reference>
<evidence type="ECO:0000256" key="6">
    <source>
        <dbReference type="ARBA" id="ARBA00022842"/>
    </source>
</evidence>
<dbReference type="Proteomes" id="UP000198964">
    <property type="component" value="Unassembled WGS sequence"/>
</dbReference>
<evidence type="ECO:0000256" key="4">
    <source>
        <dbReference type="ARBA" id="ARBA00021948"/>
    </source>
</evidence>
<name>A0A1I2CXA6_9BACT</name>
<dbReference type="EMBL" id="FONW01000001">
    <property type="protein sequence ID" value="SFE72360.1"/>
    <property type="molecule type" value="Genomic_DNA"/>
</dbReference>
<keyword evidence="9" id="KW-1185">Reference proteome</keyword>
<keyword evidence="6" id="KW-0460">Magnesium</keyword>
<proteinExistence type="inferred from homology"/>
<dbReference type="AlphaFoldDB" id="A0A1I2CXA6"/>
<evidence type="ECO:0000256" key="7">
    <source>
        <dbReference type="ARBA" id="ARBA00033711"/>
    </source>
</evidence>
<dbReference type="EC" id="3.1.3.71" evidence="3"/>
<dbReference type="RefSeq" id="WP_093918549.1">
    <property type="nucleotide sequence ID" value="NZ_FONW01000001.1"/>
</dbReference>
<dbReference type="GO" id="GO:0000287">
    <property type="term" value="F:magnesium ion binding"/>
    <property type="evidence" value="ECO:0007669"/>
    <property type="project" value="InterPro"/>
</dbReference>
<dbReference type="GO" id="GO:0050545">
    <property type="term" value="F:sulfopyruvate decarboxylase activity"/>
    <property type="evidence" value="ECO:0007669"/>
    <property type="project" value="TreeGrafter"/>
</dbReference>
<comment type="catalytic activity">
    <reaction evidence="7">
        <text>(2R)-O-phospho-3-sulfolactate + H2O = (2R)-3-sulfolactate + phosphate</text>
        <dbReference type="Rhea" id="RHEA:23416"/>
        <dbReference type="ChEBI" id="CHEBI:15377"/>
        <dbReference type="ChEBI" id="CHEBI:15597"/>
        <dbReference type="ChEBI" id="CHEBI:43474"/>
        <dbReference type="ChEBI" id="CHEBI:58738"/>
        <dbReference type="EC" id="3.1.3.71"/>
    </reaction>
</comment>
<dbReference type="GO" id="GO:0050532">
    <property type="term" value="F:2-phosphosulfolactate phosphatase activity"/>
    <property type="evidence" value="ECO:0007669"/>
    <property type="project" value="UniProtKB-EC"/>
</dbReference>
<organism evidence="8 9">
    <name type="scientific">Sunxiuqinia elliptica</name>
    <dbReference type="NCBI Taxonomy" id="655355"/>
    <lineage>
        <taxon>Bacteria</taxon>
        <taxon>Pseudomonadati</taxon>
        <taxon>Bacteroidota</taxon>
        <taxon>Bacteroidia</taxon>
        <taxon>Marinilabiliales</taxon>
        <taxon>Prolixibacteraceae</taxon>
        <taxon>Sunxiuqinia</taxon>
    </lineage>
</organism>
<evidence type="ECO:0000256" key="5">
    <source>
        <dbReference type="ARBA" id="ARBA00022801"/>
    </source>
</evidence>
<evidence type="ECO:0000313" key="8">
    <source>
        <dbReference type="EMBL" id="SFE72360.1"/>
    </source>
</evidence>
<comment type="cofactor">
    <cofactor evidence="1">
        <name>Mg(2+)</name>
        <dbReference type="ChEBI" id="CHEBI:18420"/>
    </cofactor>
</comment>
<evidence type="ECO:0000256" key="2">
    <source>
        <dbReference type="ARBA" id="ARBA00009997"/>
    </source>
</evidence>
<dbReference type="InterPro" id="IPR036702">
    <property type="entry name" value="ComB-like_sf"/>
</dbReference>
<accession>A0A1I2CXA6</accession>
<keyword evidence="5" id="KW-0378">Hydrolase</keyword>
<dbReference type="Pfam" id="PF04029">
    <property type="entry name" value="2-ph_phosp"/>
    <property type="match status" value="1"/>
</dbReference>
<evidence type="ECO:0000256" key="3">
    <source>
        <dbReference type="ARBA" id="ARBA00012953"/>
    </source>
</evidence>
<dbReference type="Gene3D" id="3.90.1560.10">
    <property type="entry name" value="ComB-like"/>
    <property type="match status" value="1"/>
</dbReference>
<dbReference type="PANTHER" id="PTHR37311:SF1">
    <property type="entry name" value="2-PHOSPHOSULFOLACTATE PHOSPHATASE-RELATED"/>
    <property type="match status" value="1"/>
</dbReference>
<protein>
    <recommendedName>
        <fullName evidence="4">Probable 2-phosphosulfolactate phosphatase</fullName>
        <ecNumber evidence="3">3.1.3.71</ecNumber>
    </recommendedName>
</protein>
<comment type="similarity">
    <text evidence="2">Belongs to the ComB family.</text>
</comment>
<dbReference type="STRING" id="655355.SAMN05216283_101848"/>
<dbReference type="PANTHER" id="PTHR37311">
    <property type="entry name" value="2-PHOSPHOSULFOLACTATE PHOSPHATASE-RELATED"/>
    <property type="match status" value="1"/>
</dbReference>
<sequence>MEIKILQLLDGARKAEGLTVIIDVFRAFSVACYAFDQGVSKIYPVGQIDLAYGLKEKHPDYILVGERHEQKPEGFDYGNSPSQIRRDRLDGKVMVHTTSSGTQGIVNATKADELITGSFVNAGAIIRYIRQQQPQKLSLVCMGYACQHPTDEDTFLAEYIKACLEGESVDFPQMVERLRAGAGARFFAPEKQAWAPQADFDLCLDLDRFDFVLQVKQEGDLFYLQKAVV</sequence>
<evidence type="ECO:0000256" key="1">
    <source>
        <dbReference type="ARBA" id="ARBA00001946"/>
    </source>
</evidence>
<gene>
    <name evidence="8" type="ORF">SAMN05216283_101848</name>
</gene>